<accession>A0ABR9GMH9</accession>
<proteinExistence type="predicted"/>
<dbReference type="SUPFAM" id="SSF46689">
    <property type="entry name" value="Homeodomain-like"/>
    <property type="match status" value="1"/>
</dbReference>
<gene>
    <name evidence="5" type="ORF">IHE39_11350</name>
</gene>
<dbReference type="InterPro" id="IPR018060">
    <property type="entry name" value="HTH_AraC"/>
</dbReference>
<sequence>MATPQREQWPFQPGLACFNAWKNALSLLVDCSIPDDADPASFDFHGCAWQLPGAFVHVSGCSAMAMSRTQQVIDERPTPHMVLFMVLEGRVTSNYDGLIQEHEPGDIVIVDYSLPYESETSGFEAIALTFDKASVQTELQNNAHGLVLTVNDHAGAVLGTQLRGLAEYIDGLSVHQCQVVVDGILHFAAAAYATPATRERRDKRFLFQRASSTARQGLSDPDFGPDELVAALGVSRSKLFRLFEPHGGVQRWMLAERLRGSLQSILRSTPDHKIAAIARSHGFRSEAHFSRAFHKRYQISPSSVRTLARDSMRMATYETLLKRGGGNGSAIVEAWLAAARA</sequence>
<dbReference type="InterPro" id="IPR035418">
    <property type="entry name" value="AraC-bd_2"/>
</dbReference>
<dbReference type="SMART" id="SM00342">
    <property type="entry name" value="HTH_ARAC"/>
    <property type="match status" value="1"/>
</dbReference>
<name>A0ABR9GMH9_9HYPH</name>
<keyword evidence="2" id="KW-0238">DNA-binding</keyword>
<organism evidence="5 6">
    <name type="scientific">Aminobacter carboxidus</name>
    <dbReference type="NCBI Taxonomy" id="376165"/>
    <lineage>
        <taxon>Bacteria</taxon>
        <taxon>Pseudomonadati</taxon>
        <taxon>Pseudomonadota</taxon>
        <taxon>Alphaproteobacteria</taxon>
        <taxon>Hyphomicrobiales</taxon>
        <taxon>Phyllobacteriaceae</taxon>
        <taxon>Aminobacter</taxon>
    </lineage>
</organism>
<reference evidence="5 6" key="1">
    <citation type="submission" date="2020-09" db="EMBL/GenBank/DDBJ databases">
        <title>Draft Genome Sequence of Aminobacter carboxidus type strain DSM 1086, a soil Gram-negative carboxydobacterium.</title>
        <authorList>
            <person name="Turrini P."/>
            <person name="Tescari M."/>
            <person name="Artuso I."/>
            <person name="Lugli G.A."/>
            <person name="Frangipani E."/>
            <person name="Ventura M."/>
            <person name="Visca P."/>
        </authorList>
    </citation>
    <scope>NUCLEOTIDE SEQUENCE [LARGE SCALE GENOMIC DNA]</scope>
    <source>
        <strain evidence="5 6">DSM 1086</strain>
    </source>
</reference>
<dbReference type="Pfam" id="PF12833">
    <property type="entry name" value="HTH_18"/>
    <property type="match status" value="1"/>
</dbReference>
<feature type="domain" description="HTH araC/xylS-type" evidence="4">
    <location>
        <begin position="208"/>
        <end position="307"/>
    </location>
</feature>
<dbReference type="Pfam" id="PF14525">
    <property type="entry name" value="AraC_binding_2"/>
    <property type="match status" value="1"/>
</dbReference>
<dbReference type="Proteomes" id="UP000598227">
    <property type="component" value="Unassembled WGS sequence"/>
</dbReference>
<evidence type="ECO:0000259" key="4">
    <source>
        <dbReference type="PROSITE" id="PS01124"/>
    </source>
</evidence>
<dbReference type="RefSeq" id="WP_192566510.1">
    <property type="nucleotide sequence ID" value="NZ_JACZEP010000002.1"/>
</dbReference>
<dbReference type="InterPro" id="IPR009057">
    <property type="entry name" value="Homeodomain-like_sf"/>
</dbReference>
<dbReference type="PANTHER" id="PTHR46796">
    <property type="entry name" value="HTH-TYPE TRANSCRIPTIONAL ACTIVATOR RHAS-RELATED"/>
    <property type="match status" value="1"/>
</dbReference>
<evidence type="ECO:0000313" key="6">
    <source>
        <dbReference type="Proteomes" id="UP000598227"/>
    </source>
</evidence>
<dbReference type="Gene3D" id="1.10.10.60">
    <property type="entry name" value="Homeodomain-like"/>
    <property type="match status" value="1"/>
</dbReference>
<dbReference type="PANTHER" id="PTHR46796:SF6">
    <property type="entry name" value="ARAC SUBFAMILY"/>
    <property type="match status" value="1"/>
</dbReference>
<protein>
    <submittedName>
        <fullName evidence="5">Helix-turn-helix transcriptional regulator</fullName>
    </submittedName>
</protein>
<keyword evidence="3" id="KW-0804">Transcription</keyword>
<comment type="caution">
    <text evidence="5">The sequence shown here is derived from an EMBL/GenBank/DDBJ whole genome shotgun (WGS) entry which is preliminary data.</text>
</comment>
<evidence type="ECO:0000256" key="1">
    <source>
        <dbReference type="ARBA" id="ARBA00023015"/>
    </source>
</evidence>
<keyword evidence="1" id="KW-0805">Transcription regulation</keyword>
<evidence type="ECO:0000313" key="5">
    <source>
        <dbReference type="EMBL" id="MBE1204883.1"/>
    </source>
</evidence>
<evidence type="ECO:0000256" key="3">
    <source>
        <dbReference type="ARBA" id="ARBA00023163"/>
    </source>
</evidence>
<keyword evidence="6" id="KW-1185">Reference proteome</keyword>
<evidence type="ECO:0000256" key="2">
    <source>
        <dbReference type="ARBA" id="ARBA00023125"/>
    </source>
</evidence>
<dbReference type="InterPro" id="IPR050204">
    <property type="entry name" value="AraC_XylS_family_regulators"/>
</dbReference>
<dbReference type="EMBL" id="JACZEP010000002">
    <property type="protein sequence ID" value="MBE1204883.1"/>
    <property type="molecule type" value="Genomic_DNA"/>
</dbReference>
<dbReference type="PROSITE" id="PS01124">
    <property type="entry name" value="HTH_ARAC_FAMILY_2"/>
    <property type="match status" value="1"/>
</dbReference>